<dbReference type="AlphaFoldDB" id="A0AA39XHA9"/>
<comment type="similarity">
    <text evidence="4">Belongs to the AIM11 family.</text>
</comment>
<dbReference type="GO" id="GO:0016020">
    <property type="term" value="C:membrane"/>
    <property type="evidence" value="ECO:0007669"/>
    <property type="project" value="UniProtKB-SubCell"/>
</dbReference>
<sequence length="160" mass="17988">PPQPEQPPRPYTHVLTRRSFRQLGLYFGGCTFLAFSILISRRAALRHQLKARLRYFTPSTHHLNFKKGQTPTGYGDGGKEPLMALEALNLATLNVVSFGIMIAGGVSWALDISNMEDLRWWSRRSMTGMHGKLDEQAEKELAEWAANTLGMKLDEEGEGK</sequence>
<dbReference type="GO" id="GO:0005739">
    <property type="term" value="C:mitochondrion"/>
    <property type="evidence" value="ECO:0007669"/>
    <property type="project" value="TreeGrafter"/>
</dbReference>
<dbReference type="Proteomes" id="UP001175000">
    <property type="component" value="Unassembled WGS sequence"/>
</dbReference>
<comment type="subcellular location">
    <subcellularLocation>
        <location evidence="4">Membrane</location>
        <topology evidence="4">Multi-pass membrane protein</topology>
    </subcellularLocation>
</comment>
<proteinExistence type="inferred from homology"/>
<feature type="non-terminal residue" evidence="5">
    <location>
        <position position="160"/>
    </location>
</feature>
<feature type="non-terminal residue" evidence="5">
    <location>
        <position position="1"/>
    </location>
</feature>
<evidence type="ECO:0000256" key="4">
    <source>
        <dbReference type="RuleBase" id="RU367098"/>
    </source>
</evidence>
<accession>A0AA39XHA9</accession>
<keyword evidence="6" id="KW-1185">Reference proteome</keyword>
<dbReference type="PANTHER" id="PTHR39136:SF1">
    <property type="entry name" value="ALTERED INHERITANCE OF MITOCHONDRIA PROTEIN 11"/>
    <property type="match status" value="1"/>
</dbReference>
<keyword evidence="1 4" id="KW-0812">Transmembrane</keyword>
<keyword evidence="3 4" id="KW-0472">Membrane</keyword>
<comment type="caution">
    <text evidence="5">The sequence shown here is derived from an EMBL/GenBank/DDBJ whole genome shotgun (WGS) entry which is preliminary data.</text>
</comment>
<reference evidence="5" key="1">
    <citation type="submission" date="2023-06" db="EMBL/GenBank/DDBJ databases">
        <title>Genome-scale phylogeny and comparative genomics of the fungal order Sordariales.</title>
        <authorList>
            <consortium name="Lawrence Berkeley National Laboratory"/>
            <person name="Hensen N."/>
            <person name="Bonometti L."/>
            <person name="Westerberg I."/>
            <person name="Brannstrom I.O."/>
            <person name="Guillou S."/>
            <person name="Cros-Aarteil S."/>
            <person name="Calhoun S."/>
            <person name="Haridas S."/>
            <person name="Kuo A."/>
            <person name="Mondo S."/>
            <person name="Pangilinan J."/>
            <person name="Riley R."/>
            <person name="Labutti K."/>
            <person name="Andreopoulos B."/>
            <person name="Lipzen A."/>
            <person name="Chen C."/>
            <person name="Yanf M."/>
            <person name="Daum C."/>
            <person name="Ng V."/>
            <person name="Clum A."/>
            <person name="Steindorff A."/>
            <person name="Ohm R."/>
            <person name="Martin F."/>
            <person name="Silar P."/>
            <person name="Natvig D."/>
            <person name="Lalanne C."/>
            <person name="Gautier V."/>
            <person name="Ament-Velasquez S.L."/>
            <person name="Kruys A."/>
            <person name="Hutchinson M.I."/>
            <person name="Powell A.J."/>
            <person name="Barry K."/>
            <person name="Miller A.N."/>
            <person name="Grigoriev I.V."/>
            <person name="Debuchy R."/>
            <person name="Gladieux P."/>
            <person name="Thoren M.H."/>
            <person name="Johannesson H."/>
        </authorList>
    </citation>
    <scope>NUCLEOTIDE SEQUENCE</scope>
    <source>
        <strain evidence="5">CBS 606.72</strain>
    </source>
</reference>
<gene>
    <name evidence="4" type="primary">AIM11</name>
    <name evidence="5" type="ORF">B0T14DRAFT_398258</name>
</gene>
<dbReference type="EMBL" id="JAULSU010000001">
    <property type="protein sequence ID" value="KAK0633626.1"/>
    <property type="molecule type" value="Genomic_DNA"/>
</dbReference>
<keyword evidence="2 4" id="KW-1133">Transmembrane helix</keyword>
<evidence type="ECO:0000313" key="6">
    <source>
        <dbReference type="Proteomes" id="UP001175000"/>
    </source>
</evidence>
<evidence type="ECO:0000256" key="1">
    <source>
        <dbReference type="ARBA" id="ARBA00022692"/>
    </source>
</evidence>
<protein>
    <recommendedName>
        <fullName evidence="4">Altered inheritance of mitochondria protein 11</fullName>
    </recommendedName>
</protein>
<dbReference type="PANTHER" id="PTHR39136">
    <property type="entry name" value="ALTERED INHERITANCE OF MITOCHONDRIA PROTEIN 11"/>
    <property type="match status" value="1"/>
</dbReference>
<evidence type="ECO:0000256" key="2">
    <source>
        <dbReference type="ARBA" id="ARBA00022989"/>
    </source>
</evidence>
<feature type="transmembrane region" description="Helical" evidence="4">
    <location>
        <begin position="23"/>
        <end position="44"/>
    </location>
</feature>
<feature type="transmembrane region" description="Helical" evidence="4">
    <location>
        <begin position="87"/>
        <end position="110"/>
    </location>
</feature>
<evidence type="ECO:0000256" key="3">
    <source>
        <dbReference type="ARBA" id="ARBA00023136"/>
    </source>
</evidence>
<organism evidence="5 6">
    <name type="scientific">Immersiella caudata</name>
    <dbReference type="NCBI Taxonomy" id="314043"/>
    <lineage>
        <taxon>Eukaryota</taxon>
        <taxon>Fungi</taxon>
        <taxon>Dikarya</taxon>
        <taxon>Ascomycota</taxon>
        <taxon>Pezizomycotina</taxon>
        <taxon>Sordariomycetes</taxon>
        <taxon>Sordariomycetidae</taxon>
        <taxon>Sordariales</taxon>
        <taxon>Lasiosphaeriaceae</taxon>
        <taxon>Immersiella</taxon>
    </lineage>
</organism>
<dbReference type="InterPro" id="IPR038814">
    <property type="entry name" value="AIM11"/>
</dbReference>
<evidence type="ECO:0000313" key="5">
    <source>
        <dbReference type="EMBL" id="KAK0633626.1"/>
    </source>
</evidence>
<name>A0AA39XHA9_9PEZI</name>